<evidence type="ECO:0000256" key="1">
    <source>
        <dbReference type="SAM" id="Phobius"/>
    </source>
</evidence>
<keyword evidence="1" id="KW-1133">Transmembrane helix</keyword>
<protein>
    <submittedName>
        <fullName evidence="2">Uncharacterized protein</fullName>
    </submittedName>
</protein>
<dbReference type="KEGG" id="tmo:TMO_a0561"/>
<feature type="transmembrane region" description="Helical" evidence="1">
    <location>
        <begin position="635"/>
        <end position="663"/>
    </location>
</feature>
<dbReference type="HOGENOM" id="CLU_395825_0_0_5"/>
<evidence type="ECO:0000313" key="2">
    <source>
        <dbReference type="EMBL" id="AFK55964.1"/>
    </source>
</evidence>
<name>I3TT76_TISMK</name>
<keyword evidence="1" id="KW-0812">Transmembrane</keyword>
<reference evidence="2 3" key="1">
    <citation type="journal article" date="2012" name="J. Am. Chem. Soc.">
        <title>Bacterial biosynthesis and maturation of the didemnin anti-cancer agents.</title>
        <authorList>
            <person name="Xu Y."/>
            <person name="Kersten R.D."/>
            <person name="Nam S.J."/>
            <person name="Lu L."/>
            <person name="Al-Suwailem A.M."/>
            <person name="Zheng H."/>
            <person name="Fenical W."/>
            <person name="Dorrestein P.C."/>
            <person name="Moore B.S."/>
            <person name="Qian P.Y."/>
        </authorList>
    </citation>
    <scope>NUCLEOTIDE SEQUENCE [LARGE SCALE GENOMIC DNA]</scope>
    <source>
        <strain evidence="2 3">KA081020-065</strain>
    </source>
</reference>
<gene>
    <name evidence="2" type="ordered locus">TMO_a0561</name>
</gene>
<organism evidence="2 3">
    <name type="scientific">Tistrella mobilis (strain KA081020-065)</name>
    <dbReference type="NCBI Taxonomy" id="1110502"/>
    <lineage>
        <taxon>Bacteria</taxon>
        <taxon>Pseudomonadati</taxon>
        <taxon>Pseudomonadota</taxon>
        <taxon>Alphaproteobacteria</taxon>
        <taxon>Geminicoccales</taxon>
        <taxon>Geminicoccaceae</taxon>
        <taxon>Tistrella</taxon>
    </lineage>
</organism>
<evidence type="ECO:0000313" key="3">
    <source>
        <dbReference type="Proteomes" id="UP000005258"/>
    </source>
</evidence>
<keyword evidence="1" id="KW-0472">Membrane</keyword>
<keyword evidence="2" id="KW-0614">Plasmid</keyword>
<feature type="transmembrane region" description="Helical" evidence="1">
    <location>
        <begin position="669"/>
        <end position="686"/>
    </location>
</feature>
<sequence length="696" mass="74596">MFLIVTLATLAFESGRIFNFNFAEETWSTSTAIAVGIWAPWYDMRFPAARQAAERIGIVMIDDDGLPFIGDRFPIPYDRQARMISEIIRPSGAPDTPPVAVFMDFLYATNRHTLSGGRRPSMPVQAVDLQTLGADMDYLAEELALNRRDGQIDTDVADAMGALLPPLLVRRAGMLVADQPVALRQATRPQEARNPERRNTFGIVNQLAVPAAPGMFLTPPLRYALAPDGLPSPALLLTIWSCAVEAGLPGCSLDEPVVSLSEIREAARAAAIADVTGACADRIDAELRTASLTGDNSHRRRPPPTADPDIVDRLTIHCRDIAYDHAANAGWIPDPPASTAIARTTMALLPAYAAARRDGRFAGSFEALTCLDGLVPRPAGGDIVPQPPVANVTLARLRQASADCHGLSDAMADQRIGPTMTVLWGAGTDDGGPPRDATPADRLAFRQSGQAAAPYAWAEVDHHPVEDVCAPFRLSRDILSRLSESSRLLAFTLYQGENTHQDLCAYHRTVRVPWLSSTHDRTRAYVASALSNRVVILGATVSGAEDLHPMRGVYAPGAWAHAMALDNLLAMGRDYRPGALDGIGFSAGTGYEAARLMLQTLLAGLIALGLHNIVRPWQIEALVHRNLPGWIAPTLPAVLVDVVVAGFATSIPSLLVALILLTLLPIQPLDWIAVAAFAATAWIAAGDGSTNPSSSR</sequence>
<geneLocation type="plasmid" evidence="2 3">
    <name>pTM1</name>
</geneLocation>
<dbReference type="EMBL" id="CP003237">
    <property type="protein sequence ID" value="AFK55964.1"/>
    <property type="molecule type" value="Genomic_DNA"/>
</dbReference>
<accession>I3TT76</accession>
<dbReference type="AlphaFoldDB" id="I3TT76"/>
<dbReference type="Proteomes" id="UP000005258">
    <property type="component" value="Plasmid pTM1"/>
</dbReference>
<proteinExistence type="predicted"/>
<keyword evidence="3" id="KW-1185">Reference proteome</keyword>